<evidence type="ECO:0000313" key="7">
    <source>
        <dbReference type="Proteomes" id="UP001193680"/>
    </source>
</evidence>
<dbReference type="Gene3D" id="3.90.1580.10">
    <property type="entry name" value="paralog of FGE (formylglycine-generating enzyme)"/>
    <property type="match status" value="1"/>
</dbReference>
<keyword evidence="7" id="KW-1185">Reference proteome</keyword>
<dbReference type="InterPro" id="IPR027625">
    <property type="entry name" value="OvoA_Cterm"/>
</dbReference>
<dbReference type="EMBL" id="JACBGI020000003">
    <property type="protein sequence ID" value="MBF6057428.1"/>
    <property type="molecule type" value="Genomic_DNA"/>
</dbReference>
<organism evidence="6 7">
    <name type="scientific">Thiomicrorhabdus heinhorstiae</name>
    <dbReference type="NCBI Taxonomy" id="2748010"/>
    <lineage>
        <taxon>Bacteria</taxon>
        <taxon>Pseudomonadati</taxon>
        <taxon>Pseudomonadota</taxon>
        <taxon>Gammaproteobacteria</taxon>
        <taxon>Thiotrichales</taxon>
        <taxon>Piscirickettsiaceae</taxon>
        <taxon>Thiomicrorhabdus</taxon>
    </lineage>
</organism>
<dbReference type="InterPro" id="IPR005532">
    <property type="entry name" value="SUMF_dom"/>
</dbReference>
<keyword evidence="1" id="KW-0560">Oxidoreductase</keyword>
<dbReference type="Proteomes" id="UP001193680">
    <property type="component" value="Unassembled WGS sequence"/>
</dbReference>
<feature type="domain" description="DinB-like" evidence="5">
    <location>
        <begin position="48"/>
        <end position="182"/>
    </location>
</feature>
<dbReference type="InterPro" id="IPR027577">
    <property type="entry name" value="OvoA_Nterm"/>
</dbReference>
<dbReference type="NCBIfam" id="TIGR04344">
    <property type="entry name" value="ovoA_Nterm"/>
    <property type="match status" value="1"/>
</dbReference>
<name>A0ABS0BWG9_9GAMM</name>
<proteinExistence type="predicted"/>
<evidence type="ECO:0000259" key="4">
    <source>
        <dbReference type="Pfam" id="PF03781"/>
    </source>
</evidence>
<dbReference type="NCBIfam" id="TIGR04345">
    <property type="entry name" value="ovoA_Cterm"/>
    <property type="match status" value="1"/>
</dbReference>
<dbReference type="CDD" id="cd02440">
    <property type="entry name" value="AdoMet_MTases"/>
    <property type="match status" value="1"/>
</dbReference>
<evidence type="ECO:0000256" key="2">
    <source>
        <dbReference type="ARBA" id="ARBA00023004"/>
    </source>
</evidence>
<dbReference type="Pfam" id="PF12867">
    <property type="entry name" value="DinB_2"/>
    <property type="match status" value="1"/>
</dbReference>
<gene>
    <name evidence="6" type="primary">ovoA</name>
    <name evidence="6" type="ORF">H8792_003655</name>
</gene>
<protein>
    <submittedName>
        <fullName evidence="6">5-histidylcysteine sulfoxide synthase</fullName>
    </submittedName>
</protein>
<comment type="caution">
    <text evidence="6">The sequence shown here is derived from an EMBL/GenBank/DDBJ whole genome shotgun (WGS) entry which is preliminary data.</text>
</comment>
<evidence type="ECO:0000259" key="5">
    <source>
        <dbReference type="Pfam" id="PF12867"/>
    </source>
</evidence>
<accession>A0ABS0BWG9</accession>
<evidence type="ECO:0000256" key="1">
    <source>
        <dbReference type="ARBA" id="ARBA00023002"/>
    </source>
</evidence>
<dbReference type="InterPro" id="IPR024775">
    <property type="entry name" value="DinB-like"/>
</dbReference>
<dbReference type="SUPFAM" id="SSF56436">
    <property type="entry name" value="C-type lectin-like"/>
    <property type="match status" value="1"/>
</dbReference>
<reference evidence="6 7" key="1">
    <citation type="submission" date="2020-11" db="EMBL/GenBank/DDBJ databases">
        <title>Sulfur oxidizing isolate from Hospital Hole Sinkhole.</title>
        <authorList>
            <person name="Scott K.M."/>
        </authorList>
    </citation>
    <scope>NUCLEOTIDE SEQUENCE [LARGE SCALE GENOMIC DNA]</scope>
    <source>
        <strain evidence="6 7">HH1</strain>
    </source>
</reference>
<dbReference type="Pfam" id="PF13489">
    <property type="entry name" value="Methyltransf_23"/>
    <property type="match status" value="1"/>
</dbReference>
<dbReference type="InterPro" id="IPR042095">
    <property type="entry name" value="SUMF_sf"/>
</dbReference>
<dbReference type="Gene3D" id="3.40.50.150">
    <property type="entry name" value="Vaccinia Virus protein VP39"/>
    <property type="match status" value="1"/>
</dbReference>
<evidence type="ECO:0000313" key="6">
    <source>
        <dbReference type="EMBL" id="MBF6057428.1"/>
    </source>
</evidence>
<sequence>MQSQAQKQQNSTSSLPFKLTPSDLVTQNIILDKGDVAFKRAEIKRYFNQTFEGYEKLFETLVSDEAFYLRPCSLRHPLIFYFGHTATFFVNKLTIAKLLPERVNPRFESMFAIGVDEMSWDDLNDAHYAWPSVDEVRAYRKQVQAAVNEFIDTVEFSFPIDWNSPLWPVMMGIEHERIHLETSSVLIRQLPIDQVKPHDWFPVCPDAGSAPENGVVKVPAGEVNIDHQDPAEYYGWDNEYGVHHAEVPEFKAAAFLVSNQEYLEFVEAGGYETSDYWSEEGNAWREFTPDKHPTFWVQKPDGDSSAWYLRCMAEEIPMPWNWPVEVNSLEAEAFCHWKARTTGRPIRLPSEDEYLRLREHSQALDHQGKANINLQQYASSTPVDQFRSGDFYDVVGNVWQWTQTPIYPFDGFKVHPIYDDFTTPTYDNKHNIIKGGSWISTGNEINGHSRYAFRRHFFQHAGFRYIESDAEVKTHFSTYETDDSVAQYCEFHYGEEYFGVPSFAKSYAQIAIEAAKTNADFAGRSDLKVLEVGCSVGRASFEMAHYFDSVLGLDFSARFIRIADQLKEQGHVLYTIPMEGEVMEFKEKTLAEYGLSDVAHKCEFMQQDAVNMKPIFQGYDVIVAVNLIDRLYEPAKFLREVHERLNEGGLLVLASPYTWLEEFTEKEHWLGGYKDEGTGENVMTLEGITEILGENLQLVDGPFEVPFVIRETKRKFQHSLSEFTIWKKSK</sequence>
<comment type="pathway">
    <text evidence="3">Amino-acid biosynthesis; ergothioneine biosynthesis.</text>
</comment>
<evidence type="ECO:0000256" key="3">
    <source>
        <dbReference type="ARBA" id="ARBA00037882"/>
    </source>
</evidence>
<dbReference type="InterPro" id="IPR029063">
    <property type="entry name" value="SAM-dependent_MTases_sf"/>
</dbReference>
<dbReference type="PANTHER" id="PTHR23150:SF26">
    <property type="entry name" value="GENERIC METHYLTRANSFERASE"/>
    <property type="match status" value="1"/>
</dbReference>
<feature type="domain" description="Sulfatase-modifying factor enzyme-like" evidence="4">
    <location>
        <begin position="213"/>
        <end position="465"/>
    </location>
</feature>
<keyword evidence="2" id="KW-0408">Iron</keyword>
<dbReference type="Pfam" id="PF03781">
    <property type="entry name" value="FGE-sulfatase"/>
    <property type="match status" value="1"/>
</dbReference>
<dbReference type="InterPro" id="IPR016187">
    <property type="entry name" value="CTDL_fold"/>
</dbReference>
<dbReference type="SUPFAM" id="SSF53335">
    <property type="entry name" value="S-adenosyl-L-methionine-dependent methyltransferases"/>
    <property type="match status" value="1"/>
</dbReference>
<dbReference type="RefSeq" id="WP_185977570.1">
    <property type="nucleotide sequence ID" value="NZ_JACBGI020000003.1"/>
</dbReference>
<dbReference type="PANTHER" id="PTHR23150">
    <property type="entry name" value="SULFATASE MODIFYING FACTOR 1, 2"/>
    <property type="match status" value="1"/>
</dbReference>
<dbReference type="InterPro" id="IPR051043">
    <property type="entry name" value="Sulfatase_Mod_Factor_Kinase"/>
</dbReference>